<gene>
    <name evidence="1" type="ORF">PSE10A_41960</name>
</gene>
<proteinExistence type="predicted"/>
<dbReference type="AlphaFoldDB" id="A0A9P3EEC7"/>
<organism evidence="1 2">
    <name type="scientific">Pseudomonas amygdali pv. eriobotryae</name>
    <dbReference type="NCBI Taxonomy" id="129137"/>
    <lineage>
        <taxon>Bacteria</taxon>
        <taxon>Pseudomonadati</taxon>
        <taxon>Pseudomonadota</taxon>
        <taxon>Gammaproteobacteria</taxon>
        <taxon>Pseudomonadales</taxon>
        <taxon>Pseudomonadaceae</taxon>
        <taxon>Pseudomonas</taxon>
        <taxon>Pseudomonas amygdali</taxon>
    </lineage>
</organism>
<sequence>MTAWVTLSCLHRVTSSSIKDYVYSSGLAFGRFYNSLDGSWRHSYFAHLNITSESEYVSFVSADGKAIFYKLSEGVYVGDSGSGSLVRLEAGWEYRSPANTVYQFDLAGRLTSVTEAGSIQYTLAYAGLRWSGGESHCIKWSSIDVYGGRKTSAFEFQL</sequence>
<evidence type="ECO:0000313" key="1">
    <source>
        <dbReference type="EMBL" id="GFZ61685.1"/>
    </source>
</evidence>
<reference evidence="1" key="1">
    <citation type="submission" date="2020-09" db="EMBL/GenBank/DDBJ databases">
        <title>Pseudomonas syringae pv. eriobotryae genome sequence causing loquat canker disease.</title>
        <authorList>
            <person name="Fukuda S."/>
            <person name="Tashiro H."/>
            <person name="Nagano Y."/>
        </authorList>
    </citation>
    <scope>NUCLEOTIDE SEQUENCE</scope>
    <source>
        <strain evidence="1">AM001</strain>
    </source>
</reference>
<dbReference type="Proteomes" id="UP000630864">
    <property type="component" value="Unassembled WGS sequence"/>
</dbReference>
<comment type="caution">
    <text evidence="1">The sequence shown here is derived from an EMBL/GenBank/DDBJ whole genome shotgun (WGS) entry which is preliminary data.</text>
</comment>
<dbReference type="EMBL" id="BMZW01000028">
    <property type="protein sequence ID" value="GFZ61685.1"/>
    <property type="molecule type" value="Genomic_DNA"/>
</dbReference>
<accession>A0A9P3EEC7</accession>
<name>A0A9P3EEC7_PSEA0</name>
<protein>
    <submittedName>
        <fullName evidence="1">Uncharacterized protein</fullName>
    </submittedName>
</protein>
<evidence type="ECO:0000313" key="2">
    <source>
        <dbReference type="Proteomes" id="UP000630864"/>
    </source>
</evidence>